<proteinExistence type="predicted"/>
<dbReference type="RefSeq" id="XP_010933438.2">
    <property type="nucleotide sequence ID" value="XM_010935136.3"/>
</dbReference>
<evidence type="ECO:0000256" key="1">
    <source>
        <dbReference type="SAM" id="MobiDB-lite"/>
    </source>
</evidence>
<feature type="region of interest" description="Disordered" evidence="1">
    <location>
        <begin position="50"/>
        <end position="89"/>
    </location>
</feature>
<feature type="compositionally biased region" description="Gly residues" evidence="1">
    <location>
        <begin position="59"/>
        <end position="69"/>
    </location>
</feature>
<reference evidence="3 4" key="1">
    <citation type="submission" date="2025-04" db="UniProtKB">
        <authorList>
            <consortium name="RefSeq"/>
        </authorList>
    </citation>
    <scope>IDENTIFICATION</scope>
</reference>
<dbReference type="KEGG" id="egu:105053831"/>
<evidence type="ECO:0000313" key="4">
    <source>
        <dbReference type="RefSeq" id="XP_010933438.2"/>
    </source>
</evidence>
<dbReference type="InterPro" id="IPR037547">
    <property type="entry name" value="SAMBA"/>
</dbReference>
<dbReference type="PANTHER" id="PTHR37387">
    <property type="entry name" value="PROTEIN SAMBA"/>
    <property type="match status" value="1"/>
</dbReference>
<dbReference type="GO" id="GO:0046621">
    <property type="term" value="P:negative regulation of organ growth"/>
    <property type="evidence" value="ECO:0007669"/>
    <property type="project" value="InterPro"/>
</dbReference>
<evidence type="ECO:0000313" key="2">
    <source>
        <dbReference type="Proteomes" id="UP000504607"/>
    </source>
</evidence>
<dbReference type="GO" id="GO:0010997">
    <property type="term" value="F:anaphase-promoting complex binding"/>
    <property type="evidence" value="ECO:0007669"/>
    <property type="project" value="InterPro"/>
</dbReference>
<dbReference type="PANTHER" id="PTHR37387:SF1">
    <property type="entry name" value="PROTEIN SAMBA"/>
    <property type="match status" value="1"/>
</dbReference>
<dbReference type="Proteomes" id="UP000504607">
    <property type="component" value="Chromosome 11"/>
</dbReference>
<dbReference type="AlphaFoldDB" id="A0A6I9RW95"/>
<dbReference type="GeneID" id="105053831"/>
<gene>
    <name evidence="3 4" type="primary">LOC105053831</name>
</gene>
<evidence type="ECO:0000313" key="3">
    <source>
        <dbReference type="RefSeq" id="XP_010933437.2"/>
    </source>
</evidence>
<dbReference type="RefSeq" id="XP_010933437.2">
    <property type="nucleotide sequence ID" value="XM_010935135.3"/>
</dbReference>
<dbReference type="OrthoDB" id="1935166at2759"/>
<accession>A0A6I9RW95</accession>
<keyword evidence="2" id="KW-1185">Reference proteome</keyword>
<organism evidence="2 3">
    <name type="scientific">Elaeis guineensis var. tenera</name>
    <name type="common">Oil palm</name>
    <dbReference type="NCBI Taxonomy" id="51953"/>
    <lineage>
        <taxon>Eukaryota</taxon>
        <taxon>Viridiplantae</taxon>
        <taxon>Streptophyta</taxon>
        <taxon>Embryophyta</taxon>
        <taxon>Tracheophyta</taxon>
        <taxon>Spermatophyta</taxon>
        <taxon>Magnoliopsida</taxon>
        <taxon>Liliopsida</taxon>
        <taxon>Arecaceae</taxon>
        <taxon>Arecoideae</taxon>
        <taxon>Cocoseae</taxon>
        <taxon>Elaeidinae</taxon>
        <taxon>Elaeis</taxon>
    </lineage>
</organism>
<protein>
    <submittedName>
        <fullName evidence="3 4">Protein SAMBA</fullName>
    </submittedName>
</protein>
<name>A0A6I9RW95_ELAGV</name>
<sequence>MPFAQSSLTVHSDPKRLPAFKLTEGRREPYLSTGIGFALQSLRMSSPARSSASATSAGCQGGGVSGNVGFGDDASPYHYPTDPMSAHDQRKEEALVALKSELMAALQKEVKSLDEDSWKFARPRSQIHLISRPGGYQHKFTGRDGNANHVFKQTRDI</sequence>